<evidence type="ECO:0000313" key="1">
    <source>
        <dbReference type="EMBL" id="KAH0452632.1"/>
    </source>
</evidence>
<accession>A0AAV7GA42</accession>
<reference evidence="1 2" key="1">
    <citation type="journal article" date="2021" name="Hortic Res">
        <title>Chromosome-scale assembly of the Dendrobium chrysotoxum genome enhances the understanding of orchid evolution.</title>
        <authorList>
            <person name="Zhang Y."/>
            <person name="Zhang G.Q."/>
            <person name="Zhang D."/>
            <person name="Liu X.D."/>
            <person name="Xu X.Y."/>
            <person name="Sun W.H."/>
            <person name="Yu X."/>
            <person name="Zhu X."/>
            <person name="Wang Z.W."/>
            <person name="Zhao X."/>
            <person name="Zhong W.Y."/>
            <person name="Chen H."/>
            <person name="Yin W.L."/>
            <person name="Huang T."/>
            <person name="Niu S.C."/>
            <person name="Liu Z.J."/>
        </authorList>
    </citation>
    <scope>NUCLEOTIDE SEQUENCE [LARGE SCALE GENOMIC DNA]</scope>
    <source>
        <strain evidence="1">Lindl</strain>
    </source>
</reference>
<gene>
    <name evidence="1" type="ORF">IEQ34_019931</name>
</gene>
<comment type="caution">
    <text evidence="1">The sequence shown here is derived from an EMBL/GenBank/DDBJ whole genome shotgun (WGS) entry which is preliminary data.</text>
</comment>
<sequence>MINAEEVGLSMVIEAMKPFGQLKENTPSITIPALRSSTPSVRVRDEPCSCAISPPPPLHSRSCSHTHSAYVIRLQTLSSCIICACTFPLLRKKLRERRNIHQINNPCVIPIDTSEIAYLKLKLIIKTFELLQFDICLFLIRSSKSRRRQFYIEKVWIMDAYSYACNYITKSICFQFNQIKARLPTRGKHVKILAKQKMGLLFNL</sequence>
<protein>
    <submittedName>
        <fullName evidence="1">Uncharacterized protein</fullName>
    </submittedName>
</protein>
<proteinExistence type="predicted"/>
<organism evidence="1 2">
    <name type="scientific">Dendrobium chrysotoxum</name>
    <name type="common">Orchid</name>
    <dbReference type="NCBI Taxonomy" id="161865"/>
    <lineage>
        <taxon>Eukaryota</taxon>
        <taxon>Viridiplantae</taxon>
        <taxon>Streptophyta</taxon>
        <taxon>Embryophyta</taxon>
        <taxon>Tracheophyta</taxon>
        <taxon>Spermatophyta</taxon>
        <taxon>Magnoliopsida</taxon>
        <taxon>Liliopsida</taxon>
        <taxon>Asparagales</taxon>
        <taxon>Orchidaceae</taxon>
        <taxon>Epidendroideae</taxon>
        <taxon>Malaxideae</taxon>
        <taxon>Dendrobiinae</taxon>
        <taxon>Dendrobium</taxon>
    </lineage>
</organism>
<dbReference type="Proteomes" id="UP000775213">
    <property type="component" value="Unassembled WGS sequence"/>
</dbReference>
<keyword evidence="2" id="KW-1185">Reference proteome</keyword>
<dbReference type="AlphaFoldDB" id="A0AAV7GA42"/>
<name>A0AAV7GA42_DENCH</name>
<evidence type="ECO:0000313" key="2">
    <source>
        <dbReference type="Proteomes" id="UP000775213"/>
    </source>
</evidence>
<dbReference type="EMBL" id="JAGFBR010000017">
    <property type="protein sequence ID" value="KAH0452632.1"/>
    <property type="molecule type" value="Genomic_DNA"/>
</dbReference>